<feature type="domain" description="Response regulatory" evidence="7">
    <location>
        <begin position="503"/>
        <end position="617"/>
    </location>
</feature>
<feature type="transmembrane region" description="Helical" evidence="6">
    <location>
        <begin position="405"/>
        <end position="426"/>
    </location>
</feature>
<name>A0A644WZZ1_9ZZZZ</name>
<evidence type="ECO:0000256" key="1">
    <source>
        <dbReference type="ARBA" id="ARBA00004496"/>
    </source>
</evidence>
<evidence type="ECO:0000256" key="3">
    <source>
        <dbReference type="ARBA" id="ARBA00022737"/>
    </source>
</evidence>
<dbReference type="PROSITE" id="PS50110">
    <property type="entry name" value="RESPONSE_REGULATORY"/>
    <property type="match status" value="1"/>
</dbReference>
<keyword evidence="6" id="KW-1133">Transmembrane helix</keyword>
<keyword evidence="6" id="KW-0472">Membrane</keyword>
<dbReference type="Gene3D" id="1.25.40.10">
    <property type="entry name" value="Tetratricopeptide repeat domain"/>
    <property type="match status" value="2"/>
</dbReference>
<dbReference type="InterPro" id="IPR051476">
    <property type="entry name" value="Bac_ResReg_Asp_Phosphatase"/>
</dbReference>
<dbReference type="Gene3D" id="3.40.50.2300">
    <property type="match status" value="1"/>
</dbReference>
<dbReference type="SMART" id="SM00028">
    <property type="entry name" value="TPR"/>
    <property type="match status" value="7"/>
</dbReference>
<keyword evidence="3" id="KW-0677">Repeat</keyword>
<evidence type="ECO:0000256" key="2">
    <source>
        <dbReference type="ARBA" id="ARBA00022490"/>
    </source>
</evidence>
<dbReference type="GO" id="GO:0000160">
    <property type="term" value="P:phosphorelay signal transduction system"/>
    <property type="evidence" value="ECO:0007669"/>
    <property type="project" value="InterPro"/>
</dbReference>
<keyword evidence="4" id="KW-0802">TPR repeat</keyword>
<keyword evidence="6" id="KW-0812">Transmembrane</keyword>
<evidence type="ECO:0000256" key="4">
    <source>
        <dbReference type="ARBA" id="ARBA00022803"/>
    </source>
</evidence>
<dbReference type="Pfam" id="PF13424">
    <property type="entry name" value="TPR_12"/>
    <property type="match status" value="2"/>
</dbReference>
<dbReference type="PANTHER" id="PTHR46630">
    <property type="entry name" value="TETRATRICOPEPTIDE REPEAT PROTEIN 29"/>
    <property type="match status" value="1"/>
</dbReference>
<reference evidence="8" key="1">
    <citation type="submission" date="2019-08" db="EMBL/GenBank/DDBJ databases">
        <authorList>
            <person name="Kucharzyk K."/>
            <person name="Murdoch R.W."/>
            <person name="Higgins S."/>
            <person name="Loffler F."/>
        </authorList>
    </citation>
    <scope>NUCLEOTIDE SEQUENCE</scope>
</reference>
<evidence type="ECO:0000256" key="5">
    <source>
        <dbReference type="SAM" id="Coils"/>
    </source>
</evidence>
<keyword evidence="5" id="KW-0175">Coiled coil</keyword>
<dbReference type="InterPro" id="IPR011990">
    <property type="entry name" value="TPR-like_helical_dom_sf"/>
</dbReference>
<dbReference type="EMBL" id="VSSQ01001568">
    <property type="protein sequence ID" value="MPM09432.1"/>
    <property type="molecule type" value="Genomic_DNA"/>
</dbReference>
<proteinExistence type="predicted"/>
<evidence type="ECO:0000256" key="6">
    <source>
        <dbReference type="SAM" id="Phobius"/>
    </source>
</evidence>
<dbReference type="AlphaFoldDB" id="A0A644WZZ1"/>
<feature type="coiled-coil region" evidence="5">
    <location>
        <begin position="428"/>
        <end position="472"/>
    </location>
</feature>
<sequence>MQVKEVFAFAAKLLIPVLIVVSASGLSAQNDRIDALRIQLHSADVKSKSRLCNQLAIEFIDSDNDSLRKYATLAYEYAWDQTQLKEQALALFGLGYSCEMENDFRGAIENYKNSFLIYRLIGDNDGMASLASYIGTIYKYTGHFNAALKYYYTSLKEYAALFDKTGIAYSLNNIGVLYYRANNYEKATEYLKKSLSYTLEINDSMLVASILNNLGLIAYEQNQPDAAYKLFEQSIEVSRQISDYSGLATAYSNIADILIDEGKYDEALNYLDMVEATGAREFAASIQISTLLKQAEIYHRTGRQTQSEVKFRAAVSLASGLNLRPSLSDVYITYAQFLIDQNRKQDATEYLLAYIRLNEEFNSEEMTRHLAGTDFNINLYEQKIKSNSLENQRNLDRERIENLRILILISSGAAFIIALLLVILGVRLKKASRQNSVLEQRNREINLLNIQLSELQQKLDELIRHQAGELDEEKMRRIGAERSLAYFKSAGKNIMSAKSSLSFIIVGEDDPISRLSLTKKLSELGNTIEVSLDKWQDESWDAGMPDIVFFDMQTSNIRQFSGYIKNWKFRFPETKFVAISAYLIISERNQLIRAGFDFCLAKPLSAEAVENCVQLLIQ</sequence>
<keyword evidence="2" id="KW-0963">Cytoplasm</keyword>
<comment type="caution">
    <text evidence="8">The sequence shown here is derived from an EMBL/GenBank/DDBJ whole genome shotgun (WGS) entry which is preliminary data.</text>
</comment>
<evidence type="ECO:0000313" key="8">
    <source>
        <dbReference type="EMBL" id="MPM09432.1"/>
    </source>
</evidence>
<organism evidence="8">
    <name type="scientific">bioreactor metagenome</name>
    <dbReference type="NCBI Taxonomy" id="1076179"/>
    <lineage>
        <taxon>unclassified sequences</taxon>
        <taxon>metagenomes</taxon>
        <taxon>ecological metagenomes</taxon>
    </lineage>
</organism>
<dbReference type="GO" id="GO:0005929">
    <property type="term" value="C:cilium"/>
    <property type="evidence" value="ECO:0007669"/>
    <property type="project" value="TreeGrafter"/>
</dbReference>
<protein>
    <recommendedName>
        <fullName evidence="7">Response regulatory domain-containing protein</fullName>
    </recommendedName>
</protein>
<accession>A0A644WZZ1</accession>
<gene>
    <name evidence="8" type="ORF">SDC9_55749</name>
</gene>
<comment type="subcellular location">
    <subcellularLocation>
        <location evidence="1">Cytoplasm</location>
    </subcellularLocation>
</comment>
<dbReference type="InterPro" id="IPR011006">
    <property type="entry name" value="CheY-like_superfamily"/>
</dbReference>
<dbReference type="PROSITE" id="PS50005">
    <property type="entry name" value="TPR"/>
    <property type="match status" value="2"/>
</dbReference>
<dbReference type="PANTHER" id="PTHR46630:SF1">
    <property type="entry name" value="TETRATRICOPEPTIDE REPEAT PROTEIN 29"/>
    <property type="match status" value="1"/>
</dbReference>
<dbReference type="InterPro" id="IPR019734">
    <property type="entry name" value="TPR_rpt"/>
</dbReference>
<evidence type="ECO:0000259" key="7">
    <source>
        <dbReference type="PROSITE" id="PS50110"/>
    </source>
</evidence>
<dbReference type="GO" id="GO:0003341">
    <property type="term" value="P:cilium movement"/>
    <property type="evidence" value="ECO:0007669"/>
    <property type="project" value="TreeGrafter"/>
</dbReference>
<dbReference type="InterPro" id="IPR001789">
    <property type="entry name" value="Sig_transdc_resp-reg_receiver"/>
</dbReference>
<dbReference type="GO" id="GO:0005737">
    <property type="term" value="C:cytoplasm"/>
    <property type="evidence" value="ECO:0007669"/>
    <property type="project" value="UniProtKB-SubCell"/>
</dbReference>
<dbReference type="SUPFAM" id="SSF48452">
    <property type="entry name" value="TPR-like"/>
    <property type="match status" value="2"/>
</dbReference>
<dbReference type="SUPFAM" id="SSF52172">
    <property type="entry name" value="CheY-like"/>
    <property type="match status" value="1"/>
</dbReference>